<feature type="non-terminal residue" evidence="1">
    <location>
        <position position="1"/>
    </location>
</feature>
<proteinExistence type="predicted"/>
<reference evidence="1" key="1">
    <citation type="submission" date="2020-02" db="EMBL/GenBank/DDBJ databases">
        <authorList>
            <person name="Meier V. D."/>
        </authorList>
    </citation>
    <scope>NUCLEOTIDE SEQUENCE</scope>
    <source>
        <strain evidence="1">AVDCRST_MAG40</strain>
    </source>
</reference>
<gene>
    <name evidence="1" type="ORF">AVDCRST_MAG40-902</name>
</gene>
<evidence type="ECO:0000313" key="1">
    <source>
        <dbReference type="EMBL" id="CAA9309891.1"/>
    </source>
</evidence>
<dbReference type="AlphaFoldDB" id="A0A6J4KM86"/>
<name>A0A6J4KM86_9BACT</name>
<dbReference type="EMBL" id="CADCTX010000260">
    <property type="protein sequence ID" value="CAA9309891.1"/>
    <property type="molecule type" value="Genomic_DNA"/>
</dbReference>
<protein>
    <submittedName>
        <fullName evidence="1">Uncharacterized protein</fullName>
    </submittedName>
</protein>
<organism evidence="1">
    <name type="scientific">uncultured Gemmatimonadaceae bacterium</name>
    <dbReference type="NCBI Taxonomy" id="246130"/>
    <lineage>
        <taxon>Bacteria</taxon>
        <taxon>Pseudomonadati</taxon>
        <taxon>Gemmatimonadota</taxon>
        <taxon>Gemmatimonadia</taxon>
        <taxon>Gemmatimonadales</taxon>
        <taxon>Gemmatimonadaceae</taxon>
        <taxon>environmental samples</taxon>
    </lineage>
</organism>
<sequence length="89" mass="9728">SRPLALRRASGLARRYLRGTVSRRGSSVLLEIPASVTADAAPRAAGCAYYETALHEMLRLLTGTSNSVEHVRCSARGEGSDQWRAEWAR</sequence>
<accession>A0A6J4KM86</accession>